<sequence length="90" mass="9827">TYTGHCNNVKHPQNGAVYEPLRRLIAPDYEDKISTPRVSSTKAPLPSASDVAALFTPSPRGHASCSLMLAQWASFIYDDMAHVATNQLVK</sequence>
<keyword evidence="3" id="KW-1185">Reference proteome</keyword>
<dbReference type="EMBL" id="KZ387237">
    <property type="protein sequence ID" value="PIO55291.1"/>
    <property type="molecule type" value="Genomic_DNA"/>
</dbReference>
<dbReference type="GO" id="GO:0006979">
    <property type="term" value="P:response to oxidative stress"/>
    <property type="evidence" value="ECO:0007669"/>
    <property type="project" value="InterPro"/>
</dbReference>
<feature type="non-terminal residue" evidence="2">
    <location>
        <position position="1"/>
    </location>
</feature>
<dbReference type="InterPro" id="IPR010255">
    <property type="entry name" value="Haem_peroxidase_sf"/>
</dbReference>
<dbReference type="InterPro" id="IPR037120">
    <property type="entry name" value="Haem_peroxidase_sf_animal"/>
</dbReference>
<dbReference type="PROSITE" id="PS50292">
    <property type="entry name" value="PEROXIDASE_3"/>
    <property type="match status" value="1"/>
</dbReference>
<keyword evidence="1" id="KW-0575">Peroxidase</keyword>
<dbReference type="AlphaFoldDB" id="A0A2G9TBE9"/>
<proteinExistence type="predicted"/>
<dbReference type="Pfam" id="PF03098">
    <property type="entry name" value="An_peroxidase"/>
    <property type="match status" value="1"/>
</dbReference>
<evidence type="ECO:0000313" key="3">
    <source>
        <dbReference type="Proteomes" id="UP000230423"/>
    </source>
</evidence>
<organism evidence="2 3">
    <name type="scientific">Teladorsagia circumcincta</name>
    <name type="common">Brown stomach worm</name>
    <name type="synonym">Ostertagia circumcincta</name>
    <dbReference type="NCBI Taxonomy" id="45464"/>
    <lineage>
        <taxon>Eukaryota</taxon>
        <taxon>Metazoa</taxon>
        <taxon>Ecdysozoa</taxon>
        <taxon>Nematoda</taxon>
        <taxon>Chromadorea</taxon>
        <taxon>Rhabditida</taxon>
        <taxon>Rhabditina</taxon>
        <taxon>Rhabditomorpha</taxon>
        <taxon>Strongyloidea</taxon>
        <taxon>Trichostrongylidae</taxon>
        <taxon>Teladorsagia</taxon>
    </lineage>
</organism>
<dbReference type="Gene3D" id="1.10.640.10">
    <property type="entry name" value="Haem peroxidase domain superfamily, animal type"/>
    <property type="match status" value="1"/>
</dbReference>
<dbReference type="InterPro" id="IPR019791">
    <property type="entry name" value="Haem_peroxidase_animal"/>
</dbReference>
<feature type="non-terminal residue" evidence="2">
    <location>
        <position position="90"/>
    </location>
</feature>
<dbReference type="OrthoDB" id="823504at2759"/>
<keyword evidence="1" id="KW-0560">Oxidoreductase</keyword>
<dbReference type="SUPFAM" id="SSF48113">
    <property type="entry name" value="Heme-dependent peroxidases"/>
    <property type="match status" value="1"/>
</dbReference>
<dbReference type="GO" id="GO:0020037">
    <property type="term" value="F:heme binding"/>
    <property type="evidence" value="ECO:0007669"/>
    <property type="project" value="InterPro"/>
</dbReference>
<accession>A0A2G9TBE9</accession>
<dbReference type="PANTHER" id="PTHR11475:SF134">
    <property type="entry name" value="LD42267P"/>
    <property type="match status" value="1"/>
</dbReference>
<dbReference type="Proteomes" id="UP000230423">
    <property type="component" value="Unassembled WGS sequence"/>
</dbReference>
<gene>
    <name evidence="2" type="ORF">TELCIR_23323</name>
</gene>
<reference evidence="2 3" key="1">
    <citation type="submission" date="2015-09" db="EMBL/GenBank/DDBJ databases">
        <title>Draft genome of the parasitic nematode Teladorsagia circumcincta isolate WARC Sus (inbred).</title>
        <authorList>
            <person name="Mitreva M."/>
        </authorList>
    </citation>
    <scope>NUCLEOTIDE SEQUENCE [LARGE SCALE GENOMIC DNA]</scope>
    <source>
        <strain evidence="2 3">S</strain>
    </source>
</reference>
<name>A0A2G9TBE9_TELCI</name>
<protein>
    <submittedName>
        <fullName evidence="2">Uncharacterized protein</fullName>
    </submittedName>
</protein>
<evidence type="ECO:0000256" key="1">
    <source>
        <dbReference type="ARBA" id="ARBA00022559"/>
    </source>
</evidence>
<evidence type="ECO:0000313" key="2">
    <source>
        <dbReference type="EMBL" id="PIO55291.1"/>
    </source>
</evidence>
<dbReference type="PANTHER" id="PTHR11475">
    <property type="entry name" value="OXIDASE/PEROXIDASE"/>
    <property type="match status" value="1"/>
</dbReference>
<dbReference type="GO" id="GO:0004601">
    <property type="term" value="F:peroxidase activity"/>
    <property type="evidence" value="ECO:0007669"/>
    <property type="project" value="UniProtKB-KW"/>
</dbReference>